<evidence type="ECO:0000313" key="2">
    <source>
        <dbReference type="EMBL" id="KIJ36632.1"/>
    </source>
</evidence>
<dbReference type="AlphaFoldDB" id="A0A0C9V4J1"/>
<dbReference type="OrthoDB" id="8117402at2759"/>
<reference evidence="2 3" key="1">
    <citation type="submission" date="2014-06" db="EMBL/GenBank/DDBJ databases">
        <title>Evolutionary Origins and Diversification of the Mycorrhizal Mutualists.</title>
        <authorList>
            <consortium name="DOE Joint Genome Institute"/>
            <consortium name="Mycorrhizal Genomics Consortium"/>
            <person name="Kohler A."/>
            <person name="Kuo A."/>
            <person name="Nagy L.G."/>
            <person name="Floudas D."/>
            <person name="Copeland A."/>
            <person name="Barry K.W."/>
            <person name="Cichocki N."/>
            <person name="Veneault-Fourrey C."/>
            <person name="LaButti K."/>
            <person name="Lindquist E.A."/>
            <person name="Lipzen A."/>
            <person name="Lundell T."/>
            <person name="Morin E."/>
            <person name="Murat C."/>
            <person name="Riley R."/>
            <person name="Ohm R."/>
            <person name="Sun H."/>
            <person name="Tunlid A."/>
            <person name="Henrissat B."/>
            <person name="Grigoriev I.V."/>
            <person name="Hibbett D.S."/>
            <person name="Martin F."/>
        </authorList>
    </citation>
    <scope>NUCLEOTIDE SEQUENCE [LARGE SCALE GENOMIC DNA]</scope>
    <source>
        <strain evidence="2 3">SS14</strain>
    </source>
</reference>
<feature type="region of interest" description="Disordered" evidence="1">
    <location>
        <begin position="29"/>
        <end position="53"/>
    </location>
</feature>
<evidence type="ECO:0008006" key="4">
    <source>
        <dbReference type="Google" id="ProtNLM"/>
    </source>
</evidence>
<dbReference type="HOGENOM" id="CLU_787939_0_0_1"/>
<protein>
    <recommendedName>
        <fullName evidence="4">BTB domain-containing protein</fullName>
    </recommendedName>
</protein>
<organism evidence="2 3">
    <name type="scientific">Sphaerobolus stellatus (strain SS14)</name>
    <dbReference type="NCBI Taxonomy" id="990650"/>
    <lineage>
        <taxon>Eukaryota</taxon>
        <taxon>Fungi</taxon>
        <taxon>Dikarya</taxon>
        <taxon>Basidiomycota</taxon>
        <taxon>Agaricomycotina</taxon>
        <taxon>Agaricomycetes</taxon>
        <taxon>Phallomycetidae</taxon>
        <taxon>Geastrales</taxon>
        <taxon>Sphaerobolaceae</taxon>
        <taxon>Sphaerobolus</taxon>
    </lineage>
</organism>
<name>A0A0C9V4J1_SPHS4</name>
<dbReference type="EMBL" id="KN837176">
    <property type="protein sequence ID" value="KIJ36632.1"/>
    <property type="molecule type" value="Genomic_DNA"/>
</dbReference>
<evidence type="ECO:0000313" key="3">
    <source>
        <dbReference type="Proteomes" id="UP000054279"/>
    </source>
</evidence>
<keyword evidence="3" id="KW-1185">Reference proteome</keyword>
<proteinExistence type="predicted"/>
<sequence length="352" mass="40294">MATLLNVPQMQLELAFPIESCLKRQYDSDSEVTPVKSPKRPRTGDVLRSPRATSSSTQLKWDKDYVFSSGDLILIARNTTFKVHSDLVALPGSAFHDRFKHRKEPGGEHIPLAYTLDISPLHLRHFFWALYNPAYIVQPAVSPRNLELDVMLNISNVAHGFKYPDLDTWALDAVEAYFDAMDHERFLSQAVARLERAVKRAALSHHDGLRSCIVNRWKALLEAGLVPPNTVVTFADRCSLHDLRAVAFYHILTKGEHVWSAVGYLDWYHLVDLQSGRRRLHAFWKETKQQLLDLDAHIPHRCNPLLERLPLWVDILKKVESNTILDDPLHKLHAIATILEKRKIASNMRCTL</sequence>
<gene>
    <name evidence="2" type="ORF">M422DRAFT_50957</name>
</gene>
<dbReference type="Proteomes" id="UP000054279">
    <property type="component" value="Unassembled WGS sequence"/>
</dbReference>
<evidence type="ECO:0000256" key="1">
    <source>
        <dbReference type="SAM" id="MobiDB-lite"/>
    </source>
</evidence>
<accession>A0A0C9V4J1</accession>